<keyword evidence="3 6" id="KW-1133">Transmembrane helix</keyword>
<reference evidence="7 8" key="1">
    <citation type="journal article" date="2014" name="PLoS Genet.">
        <title>Analysis of the Phlebiopsis gigantea genome, transcriptome and secretome provides insight into its pioneer colonization strategies of wood.</title>
        <authorList>
            <person name="Hori C."/>
            <person name="Ishida T."/>
            <person name="Igarashi K."/>
            <person name="Samejima M."/>
            <person name="Suzuki H."/>
            <person name="Master E."/>
            <person name="Ferreira P."/>
            <person name="Ruiz-Duenas F.J."/>
            <person name="Held B."/>
            <person name="Canessa P."/>
            <person name="Larrondo L.F."/>
            <person name="Schmoll M."/>
            <person name="Druzhinina I.S."/>
            <person name="Kubicek C.P."/>
            <person name="Gaskell J.A."/>
            <person name="Kersten P."/>
            <person name="St John F."/>
            <person name="Glasner J."/>
            <person name="Sabat G."/>
            <person name="Splinter BonDurant S."/>
            <person name="Syed K."/>
            <person name="Yadav J."/>
            <person name="Mgbeahuruike A.C."/>
            <person name="Kovalchuk A."/>
            <person name="Asiegbu F.O."/>
            <person name="Lackner G."/>
            <person name="Hoffmeister D."/>
            <person name="Rencoret J."/>
            <person name="Gutierrez A."/>
            <person name="Sun H."/>
            <person name="Lindquist E."/>
            <person name="Barry K."/>
            <person name="Riley R."/>
            <person name="Grigoriev I.V."/>
            <person name="Henrissat B."/>
            <person name="Kues U."/>
            <person name="Berka R.M."/>
            <person name="Martinez A.T."/>
            <person name="Covert S.F."/>
            <person name="Blanchette R.A."/>
            <person name="Cullen D."/>
        </authorList>
    </citation>
    <scope>NUCLEOTIDE SEQUENCE [LARGE SCALE GENOMIC DNA]</scope>
    <source>
        <strain evidence="7 8">11061_1 CR5-6</strain>
    </source>
</reference>
<dbReference type="CDD" id="cd00637">
    <property type="entry name" value="7tm_classA_rhodopsin-like"/>
    <property type="match status" value="1"/>
</dbReference>
<dbReference type="Gene3D" id="1.20.1070.10">
    <property type="entry name" value="Rhodopsin 7-helix transmembrane proteins"/>
    <property type="match status" value="1"/>
</dbReference>
<feature type="region of interest" description="Disordered" evidence="5">
    <location>
        <begin position="322"/>
        <end position="363"/>
    </location>
</feature>
<dbReference type="Proteomes" id="UP000053257">
    <property type="component" value="Unassembled WGS sequence"/>
</dbReference>
<evidence type="ECO:0000256" key="3">
    <source>
        <dbReference type="ARBA" id="ARBA00022989"/>
    </source>
</evidence>
<feature type="transmembrane region" description="Helical" evidence="6">
    <location>
        <begin position="23"/>
        <end position="46"/>
    </location>
</feature>
<dbReference type="OrthoDB" id="100006at2759"/>
<evidence type="ECO:0000256" key="5">
    <source>
        <dbReference type="SAM" id="MobiDB-lite"/>
    </source>
</evidence>
<dbReference type="GO" id="GO:0007189">
    <property type="term" value="P:adenylate cyclase-activating G protein-coupled receptor signaling pathway"/>
    <property type="evidence" value="ECO:0007669"/>
    <property type="project" value="TreeGrafter"/>
</dbReference>
<evidence type="ECO:0000256" key="1">
    <source>
        <dbReference type="ARBA" id="ARBA00004141"/>
    </source>
</evidence>
<feature type="transmembrane region" description="Helical" evidence="6">
    <location>
        <begin position="67"/>
        <end position="85"/>
    </location>
</feature>
<feature type="transmembrane region" description="Helical" evidence="6">
    <location>
        <begin position="113"/>
        <end position="132"/>
    </location>
</feature>
<dbReference type="PANTHER" id="PTHR23112">
    <property type="entry name" value="G PROTEIN-COUPLED RECEPTOR 157-RELATED"/>
    <property type="match status" value="1"/>
</dbReference>
<feature type="transmembrane region" description="Helical" evidence="6">
    <location>
        <begin position="144"/>
        <end position="163"/>
    </location>
</feature>
<dbReference type="AlphaFoldDB" id="A0A0C3SE77"/>
<keyword evidence="8" id="KW-1185">Reference proteome</keyword>
<dbReference type="GO" id="GO:0004930">
    <property type="term" value="F:G protein-coupled receptor activity"/>
    <property type="evidence" value="ECO:0007669"/>
    <property type="project" value="TreeGrafter"/>
</dbReference>
<keyword evidence="2 6" id="KW-0812">Transmembrane</keyword>
<dbReference type="HOGENOM" id="CLU_027149_0_3_1"/>
<feature type="transmembrane region" description="Helical" evidence="6">
    <location>
        <begin position="246"/>
        <end position="266"/>
    </location>
</feature>
<comment type="subcellular location">
    <subcellularLocation>
        <location evidence="1">Membrane</location>
        <topology evidence="1">Multi-pass membrane protein</topology>
    </subcellularLocation>
</comment>
<evidence type="ECO:0000256" key="6">
    <source>
        <dbReference type="SAM" id="Phobius"/>
    </source>
</evidence>
<evidence type="ECO:0000313" key="7">
    <source>
        <dbReference type="EMBL" id="KIP12487.1"/>
    </source>
</evidence>
<dbReference type="SUPFAM" id="SSF81321">
    <property type="entry name" value="Family A G protein-coupled receptor-like"/>
    <property type="match status" value="1"/>
</dbReference>
<evidence type="ECO:0000256" key="2">
    <source>
        <dbReference type="ARBA" id="ARBA00022692"/>
    </source>
</evidence>
<evidence type="ECO:0000313" key="8">
    <source>
        <dbReference type="Proteomes" id="UP000053257"/>
    </source>
</evidence>
<protein>
    <submittedName>
        <fullName evidence="7">Uncharacterized protein</fullName>
    </submittedName>
</protein>
<name>A0A0C3SE77_PHLG1</name>
<dbReference type="PANTHER" id="PTHR23112:SF37">
    <property type="entry name" value="G PROTEIN-COUPLED RECEPTOR GPR1"/>
    <property type="match status" value="1"/>
</dbReference>
<dbReference type="EMBL" id="KN840439">
    <property type="protein sequence ID" value="KIP12487.1"/>
    <property type="molecule type" value="Genomic_DNA"/>
</dbReference>
<dbReference type="STRING" id="745531.A0A0C3SE77"/>
<evidence type="ECO:0000256" key="4">
    <source>
        <dbReference type="ARBA" id="ARBA00023136"/>
    </source>
</evidence>
<dbReference type="GO" id="GO:0005886">
    <property type="term" value="C:plasma membrane"/>
    <property type="evidence" value="ECO:0007669"/>
    <property type="project" value="TreeGrafter"/>
</dbReference>
<feature type="transmembrane region" description="Helical" evidence="6">
    <location>
        <begin position="286"/>
        <end position="305"/>
    </location>
</feature>
<organism evidence="7 8">
    <name type="scientific">Phlebiopsis gigantea (strain 11061_1 CR5-6)</name>
    <name type="common">White-rot fungus</name>
    <name type="synonym">Peniophora gigantea</name>
    <dbReference type="NCBI Taxonomy" id="745531"/>
    <lineage>
        <taxon>Eukaryota</taxon>
        <taxon>Fungi</taxon>
        <taxon>Dikarya</taxon>
        <taxon>Basidiomycota</taxon>
        <taxon>Agaricomycotina</taxon>
        <taxon>Agaricomycetes</taxon>
        <taxon>Polyporales</taxon>
        <taxon>Phanerochaetaceae</taxon>
        <taxon>Phlebiopsis</taxon>
    </lineage>
</organism>
<keyword evidence="4 6" id="KW-0472">Membrane</keyword>
<accession>A0A0C3SE77</accession>
<sequence length="363" mass="40690">MSTGEHAGETCPTQFDFGIRLGLVLIMETACLSALSVTGLLVYIGYSAATIRRNAVKKWTVTTHVHWYFLSLLVSEMIQAIGGIINVKWVVEAEVTEGNVCTAQGVLKQFGDVGVAFASLAIALHTFFALVFRWRPKPSSKLPLLVVAGIWITIALIIGISFATHRHKIYYGDTQYWCWITSDYPVQRIVLEYLWMWITALLNFALYIPISLVIICDATVIVHGWRIRFVRNPPSYHRENGREKAIALKMLVYPAVYTITVLPIAITRWLGFDSNGCSRVPWPATVFADLVFASSGFLNVVLYSFTRPTLRPQRDLHRERSSLMLTSHPPPFDTTNDTIKHDASEDTSPSNRSLGRASDISLP</sequence>
<proteinExistence type="predicted"/>
<feature type="transmembrane region" description="Helical" evidence="6">
    <location>
        <begin position="194"/>
        <end position="225"/>
    </location>
</feature>
<gene>
    <name evidence="7" type="ORF">PHLGIDRAFT_124026</name>
</gene>